<dbReference type="PATRIC" id="fig|1648404.4.peg.2448"/>
<feature type="region of interest" description="Disordered" evidence="1">
    <location>
        <begin position="35"/>
        <end position="58"/>
    </location>
</feature>
<name>A0A0H4VHY0_9SPHN</name>
<dbReference type="EMBL" id="CP011310">
    <property type="protein sequence ID" value="AKQ42564.1"/>
    <property type="molecule type" value="Genomic_DNA"/>
</dbReference>
<reference evidence="4" key="2">
    <citation type="submission" date="2015-04" db="EMBL/GenBank/DDBJ databases">
        <title>The complete genome sequence of Erythrobacter sp. s21-N3.</title>
        <authorList>
            <person name="Zhuang L."/>
            <person name="Liu Y."/>
            <person name="Shao Z."/>
        </authorList>
    </citation>
    <scope>NUCLEOTIDE SEQUENCE [LARGE SCALE GENOMIC DNA]</scope>
    <source>
        <strain evidence="4">s21-N3</strain>
    </source>
</reference>
<proteinExistence type="predicted"/>
<dbReference type="STRING" id="1648404.CP97_11755"/>
<gene>
    <name evidence="3" type="ORF">CP97_11755</name>
</gene>
<feature type="transmembrane region" description="Helical" evidence="2">
    <location>
        <begin position="12"/>
        <end position="32"/>
    </location>
</feature>
<keyword evidence="2" id="KW-1133">Transmembrane helix</keyword>
<sequence>MGADWPLVQDAIIIATLALGGGIGLTVLALKLRDRKRRPPARQAHAPRGETRTSPEDRVRVLERIATDRPTQLAAEIEALRNEEMETN</sequence>
<feature type="compositionally biased region" description="Basic and acidic residues" evidence="1">
    <location>
        <begin position="47"/>
        <end position="58"/>
    </location>
</feature>
<evidence type="ECO:0000256" key="2">
    <source>
        <dbReference type="SAM" id="Phobius"/>
    </source>
</evidence>
<dbReference type="OrthoDB" id="7410078at2"/>
<organism evidence="3 4">
    <name type="scientific">Aurantiacibacter atlanticus</name>
    <dbReference type="NCBI Taxonomy" id="1648404"/>
    <lineage>
        <taxon>Bacteria</taxon>
        <taxon>Pseudomonadati</taxon>
        <taxon>Pseudomonadota</taxon>
        <taxon>Alphaproteobacteria</taxon>
        <taxon>Sphingomonadales</taxon>
        <taxon>Erythrobacteraceae</taxon>
        <taxon>Aurantiacibacter</taxon>
    </lineage>
</organism>
<dbReference type="Proteomes" id="UP000059113">
    <property type="component" value="Chromosome"/>
</dbReference>
<keyword evidence="4" id="KW-1185">Reference proteome</keyword>
<dbReference type="KEGG" id="ery:CP97_11755"/>
<reference evidence="3 4" key="1">
    <citation type="journal article" date="2015" name="Int. J. Syst. Evol. Microbiol.">
        <title>Erythrobacter atlanticus sp. nov., a bacterium from ocean sediment able to degrade polycyclic aromatic hydrocarbons.</title>
        <authorList>
            <person name="Zhuang L."/>
            <person name="Liu Y."/>
            <person name="Wang L."/>
            <person name="Wang W."/>
            <person name="Shao Z."/>
        </authorList>
    </citation>
    <scope>NUCLEOTIDE SEQUENCE [LARGE SCALE GENOMIC DNA]</scope>
    <source>
        <strain evidence="4">s21-N3</strain>
    </source>
</reference>
<keyword evidence="2" id="KW-0812">Transmembrane</keyword>
<dbReference type="AlphaFoldDB" id="A0A0H4VHY0"/>
<keyword evidence="2" id="KW-0472">Membrane</keyword>
<accession>A0A0H4VHY0</accession>
<protein>
    <submittedName>
        <fullName evidence="3">Uncharacterized protein</fullName>
    </submittedName>
</protein>
<evidence type="ECO:0000256" key="1">
    <source>
        <dbReference type="SAM" id="MobiDB-lite"/>
    </source>
</evidence>
<evidence type="ECO:0000313" key="4">
    <source>
        <dbReference type="Proteomes" id="UP000059113"/>
    </source>
</evidence>
<evidence type="ECO:0000313" key="3">
    <source>
        <dbReference type="EMBL" id="AKQ42564.1"/>
    </source>
</evidence>
<dbReference type="RefSeq" id="WP_048886101.1">
    <property type="nucleotide sequence ID" value="NZ_CP011310.1"/>
</dbReference>